<dbReference type="RefSeq" id="WP_021800259.1">
    <property type="nucleotide sequence ID" value="NZ_FQXU01000011.1"/>
</dbReference>
<sequence>MSNKLVELLAEYKEEKRCLEMGIEWLIEKDYAIGKLEKVNVIIADLEKLIG</sequence>
<dbReference type="Proteomes" id="UP000184241">
    <property type="component" value="Unassembled WGS sequence"/>
</dbReference>
<gene>
    <name evidence="1" type="ORF">SAMN02745941_03422</name>
</gene>
<evidence type="ECO:0000313" key="2">
    <source>
        <dbReference type="Proteomes" id="UP000184241"/>
    </source>
</evidence>
<reference evidence="1 2" key="1">
    <citation type="submission" date="2016-11" db="EMBL/GenBank/DDBJ databases">
        <authorList>
            <person name="Jaros S."/>
            <person name="Januszkiewicz K."/>
            <person name="Wedrychowicz H."/>
        </authorList>
    </citation>
    <scope>NUCLEOTIDE SEQUENCE [LARGE SCALE GENOMIC DNA]</scope>
    <source>
        <strain evidence="1 2">DSM 6191</strain>
    </source>
</reference>
<accession>A0A1M5ZV82</accession>
<organism evidence="1 2">
    <name type="scientific">Clostridium intestinale DSM 6191</name>
    <dbReference type="NCBI Taxonomy" id="1121320"/>
    <lineage>
        <taxon>Bacteria</taxon>
        <taxon>Bacillati</taxon>
        <taxon>Bacillota</taxon>
        <taxon>Clostridia</taxon>
        <taxon>Eubacteriales</taxon>
        <taxon>Clostridiaceae</taxon>
        <taxon>Clostridium</taxon>
    </lineage>
</organism>
<protein>
    <submittedName>
        <fullName evidence="1">Uncharacterized protein</fullName>
    </submittedName>
</protein>
<evidence type="ECO:0000313" key="1">
    <source>
        <dbReference type="EMBL" id="SHI27959.1"/>
    </source>
</evidence>
<dbReference type="AlphaFoldDB" id="A0A1M5ZV82"/>
<proteinExistence type="predicted"/>
<dbReference type="EMBL" id="FQXU01000011">
    <property type="protein sequence ID" value="SHI27959.1"/>
    <property type="molecule type" value="Genomic_DNA"/>
</dbReference>
<name>A0A1M5ZV82_9CLOT</name>